<reference evidence="3 4" key="1">
    <citation type="submission" date="2020-08" db="EMBL/GenBank/DDBJ databases">
        <title>Functional genomics of gut bacteria from endangered species of beetles.</title>
        <authorList>
            <person name="Carlos-Shanley C."/>
        </authorList>
    </citation>
    <scope>NUCLEOTIDE SEQUENCE [LARGE SCALE GENOMIC DNA]</scope>
    <source>
        <strain evidence="3 4">S00239</strain>
    </source>
</reference>
<dbReference type="RefSeq" id="WP_184300043.1">
    <property type="nucleotide sequence ID" value="NZ_JACHLP010000005.1"/>
</dbReference>
<gene>
    <name evidence="3" type="ORF">HNP55_002659</name>
</gene>
<evidence type="ECO:0000256" key="1">
    <source>
        <dbReference type="SAM" id="SignalP"/>
    </source>
</evidence>
<evidence type="ECO:0000259" key="2">
    <source>
        <dbReference type="Pfam" id="PF07589"/>
    </source>
</evidence>
<dbReference type="InterPro" id="IPR013424">
    <property type="entry name" value="Ice-binding_C"/>
</dbReference>
<comment type="caution">
    <text evidence="3">The sequence shown here is derived from an EMBL/GenBank/DDBJ whole genome shotgun (WGS) entry which is preliminary data.</text>
</comment>
<accession>A0A840LBQ6</accession>
<dbReference type="Pfam" id="PF07589">
    <property type="entry name" value="PEP-CTERM"/>
    <property type="match status" value="1"/>
</dbReference>
<sequence>MKLKLSSVAAVAALAAASFGTQASVIAMAELSVSTLAVRNVTDPSNITFLSSSDITITGGSRVSNSKAVLNGVQANGADSVASATGSADAAMQCVGACGNAALLAAYGGVLSENHSSHISSPIVPGVNYALGDSSISGSAISGGAAGFTRANGQVATATNYSNANGNLQNEISAQAIFTANSTITADFFGVYDAYVRTFIDAVHYGGFGSASATATNQFTLSVFDETAGVFLQFAGQDVWRPAQWNRNISTSTANNGSAKEFHDQGVLDSPDVILTSGHSYQLTIAQNSTSNLNAIPEPASLALVGLALTALGFARRQKSIR</sequence>
<dbReference type="Proteomes" id="UP000562027">
    <property type="component" value="Unassembled WGS sequence"/>
</dbReference>
<dbReference type="EMBL" id="JACHLP010000005">
    <property type="protein sequence ID" value="MBB4844123.1"/>
    <property type="molecule type" value="Genomic_DNA"/>
</dbReference>
<protein>
    <recommendedName>
        <fullName evidence="2">Ice-binding protein C-terminal domain-containing protein</fullName>
    </recommendedName>
</protein>
<keyword evidence="4" id="KW-1185">Reference proteome</keyword>
<organism evidence="3 4">
    <name type="scientific">Roseateles oligotrophus</name>
    <dbReference type="NCBI Taxonomy" id="1769250"/>
    <lineage>
        <taxon>Bacteria</taxon>
        <taxon>Pseudomonadati</taxon>
        <taxon>Pseudomonadota</taxon>
        <taxon>Betaproteobacteria</taxon>
        <taxon>Burkholderiales</taxon>
        <taxon>Sphaerotilaceae</taxon>
        <taxon>Roseateles</taxon>
    </lineage>
</organism>
<feature type="signal peptide" evidence="1">
    <location>
        <begin position="1"/>
        <end position="23"/>
    </location>
</feature>
<feature type="domain" description="Ice-binding protein C-terminal" evidence="2">
    <location>
        <begin position="295"/>
        <end position="317"/>
    </location>
</feature>
<keyword evidence="1" id="KW-0732">Signal</keyword>
<proteinExistence type="predicted"/>
<dbReference type="NCBIfam" id="NF041538">
    <property type="entry name" value="PEP_EDSA_1"/>
    <property type="match status" value="1"/>
</dbReference>
<dbReference type="InterPro" id="IPR048213">
    <property type="entry name" value="EDSA_1-like"/>
</dbReference>
<name>A0A840LBQ6_9BURK</name>
<evidence type="ECO:0000313" key="3">
    <source>
        <dbReference type="EMBL" id="MBB4844123.1"/>
    </source>
</evidence>
<feature type="chain" id="PRO_5032787860" description="Ice-binding protein C-terminal domain-containing protein" evidence="1">
    <location>
        <begin position="24"/>
        <end position="322"/>
    </location>
</feature>
<dbReference type="NCBIfam" id="TIGR02595">
    <property type="entry name" value="PEP_CTERM"/>
    <property type="match status" value="1"/>
</dbReference>
<dbReference type="AlphaFoldDB" id="A0A840LBQ6"/>
<evidence type="ECO:0000313" key="4">
    <source>
        <dbReference type="Proteomes" id="UP000562027"/>
    </source>
</evidence>